<dbReference type="EMBL" id="ML170173">
    <property type="protein sequence ID" value="TDL22875.1"/>
    <property type="molecule type" value="Genomic_DNA"/>
</dbReference>
<name>A0A4Y7Q622_9AGAM</name>
<evidence type="ECO:0000313" key="3">
    <source>
        <dbReference type="Proteomes" id="UP000294933"/>
    </source>
</evidence>
<dbReference type="OrthoDB" id="5569250at2759"/>
<dbReference type="Pfam" id="PF17667">
    <property type="entry name" value="Pkinase_fungal"/>
    <property type="match status" value="1"/>
</dbReference>
<reference evidence="2 3" key="1">
    <citation type="submission" date="2018-06" db="EMBL/GenBank/DDBJ databases">
        <title>A transcriptomic atlas of mushroom development highlights an independent origin of complex multicellularity.</title>
        <authorList>
            <consortium name="DOE Joint Genome Institute"/>
            <person name="Krizsan K."/>
            <person name="Almasi E."/>
            <person name="Merenyi Z."/>
            <person name="Sahu N."/>
            <person name="Viragh M."/>
            <person name="Koszo T."/>
            <person name="Mondo S."/>
            <person name="Kiss B."/>
            <person name="Balint B."/>
            <person name="Kues U."/>
            <person name="Barry K."/>
            <person name="Hegedus J.C."/>
            <person name="Henrissat B."/>
            <person name="Johnson J."/>
            <person name="Lipzen A."/>
            <person name="Ohm R."/>
            <person name="Nagy I."/>
            <person name="Pangilinan J."/>
            <person name="Yan J."/>
            <person name="Xiong Y."/>
            <person name="Grigoriev I.V."/>
            <person name="Hibbett D.S."/>
            <person name="Nagy L.G."/>
        </authorList>
    </citation>
    <scope>NUCLEOTIDE SEQUENCE [LARGE SCALE GENOMIC DNA]</scope>
    <source>
        <strain evidence="2 3">SZMC22713</strain>
    </source>
</reference>
<dbReference type="Proteomes" id="UP000294933">
    <property type="component" value="Unassembled WGS sequence"/>
</dbReference>
<accession>A0A4Y7Q622</accession>
<protein>
    <recommendedName>
        <fullName evidence="1">Fungal-type protein kinase domain-containing protein</fullName>
    </recommendedName>
</protein>
<evidence type="ECO:0000313" key="2">
    <source>
        <dbReference type="EMBL" id="TDL22875.1"/>
    </source>
</evidence>
<dbReference type="VEuPathDB" id="FungiDB:BD410DRAFT_202880"/>
<dbReference type="AlphaFoldDB" id="A0A4Y7Q622"/>
<keyword evidence="3" id="KW-1185">Reference proteome</keyword>
<feature type="domain" description="Fungal-type protein kinase" evidence="1">
    <location>
        <begin position="1"/>
        <end position="59"/>
    </location>
</feature>
<sequence length="178" mass="19928">MLGDLDLCIPHIEEGCLTQLNGTSTLSFMAIELLANLDPPYHSPIHDMESVFWVLLWVVSHKNVNVAGDNPNPKDVKLCEDMSVANMTMDLVADVKTATMVNMQDMTPRRSGNLEPFRNLLVNGFNLVRHYKIRSQDLSADGETFSDADIETGFGEYLDVFEKNIPVETDWSHVKEGA</sequence>
<evidence type="ECO:0000259" key="1">
    <source>
        <dbReference type="Pfam" id="PF17667"/>
    </source>
</evidence>
<gene>
    <name evidence="2" type="ORF">BD410DRAFT_202880</name>
</gene>
<organism evidence="2 3">
    <name type="scientific">Rickenella mellea</name>
    <dbReference type="NCBI Taxonomy" id="50990"/>
    <lineage>
        <taxon>Eukaryota</taxon>
        <taxon>Fungi</taxon>
        <taxon>Dikarya</taxon>
        <taxon>Basidiomycota</taxon>
        <taxon>Agaricomycotina</taxon>
        <taxon>Agaricomycetes</taxon>
        <taxon>Hymenochaetales</taxon>
        <taxon>Rickenellaceae</taxon>
        <taxon>Rickenella</taxon>
    </lineage>
</organism>
<dbReference type="InterPro" id="IPR040976">
    <property type="entry name" value="Pkinase_fungal"/>
</dbReference>
<proteinExistence type="predicted"/>